<dbReference type="VEuPathDB" id="VectorBase:AATE018391"/>
<organism evidence="1">
    <name type="scientific">Anopheles atroparvus</name>
    <name type="common">European mosquito</name>
    <dbReference type="NCBI Taxonomy" id="41427"/>
    <lineage>
        <taxon>Eukaryota</taxon>
        <taxon>Metazoa</taxon>
        <taxon>Ecdysozoa</taxon>
        <taxon>Arthropoda</taxon>
        <taxon>Hexapoda</taxon>
        <taxon>Insecta</taxon>
        <taxon>Pterygota</taxon>
        <taxon>Neoptera</taxon>
        <taxon>Endopterygota</taxon>
        <taxon>Diptera</taxon>
        <taxon>Nematocera</taxon>
        <taxon>Culicoidea</taxon>
        <taxon>Culicidae</taxon>
        <taxon>Anophelinae</taxon>
        <taxon>Anopheles</taxon>
    </lineage>
</organism>
<dbReference type="AlphaFoldDB" id="A0A182JHV4"/>
<sequence length="133" mass="14928">LPKRLHSADAGNLRTGLTAMVRTVHITRSAGITLVQLCSSERRTNPLRSHPFPVIGGVAALRFIQHSQEGKKTTVAVDFIMYVLFCSCFFILITQKEKRLHFCIITIFCPVCSSIDKIMFNLRKIEFASCIAN</sequence>
<accession>A0A182JHV4</accession>
<name>A0A182JHV4_ANOAO</name>
<reference evidence="1" key="1">
    <citation type="submission" date="2022-08" db="UniProtKB">
        <authorList>
            <consortium name="EnsemblMetazoa"/>
        </authorList>
    </citation>
    <scope>IDENTIFICATION</scope>
    <source>
        <strain evidence="1">EBRO</strain>
    </source>
</reference>
<dbReference type="EnsemblMetazoa" id="AATE018391-RA">
    <property type="protein sequence ID" value="AATE018391-PA.1"/>
    <property type="gene ID" value="AATE018391"/>
</dbReference>
<protein>
    <submittedName>
        <fullName evidence="1">Uncharacterized protein</fullName>
    </submittedName>
</protein>
<proteinExistence type="predicted"/>
<evidence type="ECO:0000313" key="1">
    <source>
        <dbReference type="EnsemblMetazoa" id="AATE018391-PA.1"/>
    </source>
</evidence>